<proteinExistence type="predicted"/>
<feature type="domain" description="COR" evidence="3">
    <location>
        <begin position="247"/>
        <end position="412"/>
    </location>
</feature>
<comment type="caution">
    <text evidence="5">The sequence shown here is derived from an EMBL/GenBank/DDBJ whole genome shotgun (WGS) entry which is preliminary data.</text>
</comment>
<gene>
    <name evidence="5" type="ORF">ACJMK2_013596</name>
</gene>
<protein>
    <recommendedName>
        <fullName evidence="7">C-terminal of Roc (COR) domain-containing protein</fullName>
    </recommendedName>
</protein>
<feature type="domain" description="DZIP3-like HEPN" evidence="4">
    <location>
        <begin position="641"/>
        <end position="746"/>
    </location>
</feature>
<evidence type="ECO:0000256" key="1">
    <source>
        <dbReference type="ARBA" id="ARBA00022737"/>
    </source>
</evidence>
<evidence type="ECO:0000313" key="5">
    <source>
        <dbReference type="EMBL" id="KAL3854322.1"/>
    </source>
</evidence>
<name>A0ABD3UYM1_SINWO</name>
<evidence type="ECO:0000256" key="2">
    <source>
        <dbReference type="SAM" id="MobiDB-lite"/>
    </source>
</evidence>
<organism evidence="5 6">
    <name type="scientific">Sinanodonta woodiana</name>
    <name type="common">Chinese pond mussel</name>
    <name type="synonym">Anodonta woodiana</name>
    <dbReference type="NCBI Taxonomy" id="1069815"/>
    <lineage>
        <taxon>Eukaryota</taxon>
        <taxon>Metazoa</taxon>
        <taxon>Spiralia</taxon>
        <taxon>Lophotrochozoa</taxon>
        <taxon>Mollusca</taxon>
        <taxon>Bivalvia</taxon>
        <taxon>Autobranchia</taxon>
        <taxon>Heteroconchia</taxon>
        <taxon>Palaeoheterodonta</taxon>
        <taxon>Unionida</taxon>
        <taxon>Unionoidea</taxon>
        <taxon>Unionidae</taxon>
        <taxon>Unioninae</taxon>
        <taxon>Sinanodonta</taxon>
    </lineage>
</organism>
<feature type="region of interest" description="Disordered" evidence="2">
    <location>
        <begin position="110"/>
        <end position="159"/>
    </location>
</feature>
<dbReference type="EMBL" id="JBJQND010000014">
    <property type="protein sequence ID" value="KAL3854322.1"/>
    <property type="molecule type" value="Genomic_DNA"/>
</dbReference>
<evidence type="ECO:0008006" key="7">
    <source>
        <dbReference type="Google" id="ProtNLM"/>
    </source>
</evidence>
<dbReference type="InterPro" id="IPR032171">
    <property type="entry name" value="COR-A"/>
</dbReference>
<dbReference type="AlphaFoldDB" id="A0ABD3UYM1"/>
<dbReference type="Gene3D" id="1.10.10.10">
    <property type="entry name" value="Winged helix-like DNA-binding domain superfamily/Winged helix DNA-binding domain"/>
    <property type="match status" value="1"/>
</dbReference>
<evidence type="ECO:0000259" key="3">
    <source>
        <dbReference type="Pfam" id="PF16095"/>
    </source>
</evidence>
<dbReference type="InterPro" id="IPR041249">
    <property type="entry name" value="HEPN_DZIP3"/>
</dbReference>
<keyword evidence="1" id="KW-0677">Repeat</keyword>
<evidence type="ECO:0000259" key="4">
    <source>
        <dbReference type="Pfam" id="PF18738"/>
    </source>
</evidence>
<reference evidence="5 6" key="1">
    <citation type="submission" date="2024-11" db="EMBL/GenBank/DDBJ databases">
        <title>Chromosome-level genome assembly of the freshwater bivalve Anodonta woodiana.</title>
        <authorList>
            <person name="Chen X."/>
        </authorList>
    </citation>
    <scope>NUCLEOTIDE SEQUENCE [LARGE SCALE GENOMIC DNA]</scope>
    <source>
        <strain evidence="5">MN2024</strain>
        <tissue evidence="5">Gills</tissue>
    </source>
</reference>
<sequence>MAKYCSHLLIFMMGRDMAWYSLPKVSWMTTFRPSYEHSLYAVIHYYTFGDLNCSLGFASRETPTCSHCSPETGAQYTDQRVIVPQEQLPAKRVKSEIQTMKSDTVDYTLPTTSTHADSATNEQLRPSTSHGSMQKFRKPRKSKTKVEKTTTRKTGTHPVSAETQPNIIKILKKRKVDAEKEKTYRLEVCEKYFREIRSHLKDKPTRFHLVNEDFAIDNTVVDNKLVALKQKILEVASQQPYWGEEVPARWILLERELMRLKAAGIKVIPRTLLEAFNQAEDVPISTEEMDLFLKFQNDIGTILYFSIDLLKDKIVLVPQWMIDAVKSLITAEMFVLRNAPVFTEKWDVFNKSGKLSPELIDAIWTKEKYPDLHDNKEHIMLLMEHLNIIARPRCFSEDGSEIKVENYFLAPCMLKEKTPERVMFPKPDPEMKTSSSILCYNFVDKFLPSPIFHRLLATCVSRWPIAQRKSENQIFCGCCIFRLDPHHELTVLFREYIIFVQVIRFGTTENTPSSELCINVKEFITKTLTNIVGYLGHSLKFEMSVQCPKYLGYRVDCLIPLTDLQGNKDFSCDFHDDIHVFRSQDVLRFWFQEEVTSAGAMLSAATSDTDRFMCIAHLLVDVGSRVLRQLLRHHTVTSTCTLDQYLAKHRNTINSLKRFFNQSQMDIMFPPNGVATDLDSYDITLLSAIFQNIVPTLSQPEKDMIKRLREERNKLYGHANSCQISANDFQTYCKDISSTLTSLSQQCGDTAFEAEILQETQCTQISAFPAGSNLDILKIWFGRIQNVEGVLQDMRARLQALESREMSSGS</sequence>
<dbReference type="Proteomes" id="UP001634394">
    <property type="component" value="Unassembled WGS sequence"/>
</dbReference>
<dbReference type="InterPro" id="IPR036388">
    <property type="entry name" value="WH-like_DNA-bd_sf"/>
</dbReference>
<dbReference type="Pfam" id="PF18738">
    <property type="entry name" value="HEPN_DZIP3"/>
    <property type="match status" value="1"/>
</dbReference>
<accession>A0ABD3UYM1</accession>
<evidence type="ECO:0000313" key="6">
    <source>
        <dbReference type="Proteomes" id="UP001634394"/>
    </source>
</evidence>
<feature type="compositionally biased region" description="Polar residues" evidence="2">
    <location>
        <begin position="110"/>
        <end position="132"/>
    </location>
</feature>
<dbReference type="Pfam" id="PF16095">
    <property type="entry name" value="COR-A"/>
    <property type="match status" value="1"/>
</dbReference>
<keyword evidence="6" id="KW-1185">Reference proteome</keyword>